<gene>
    <name evidence="1" type="ORF">MHI_LOCUS635888</name>
</gene>
<evidence type="ECO:0000313" key="2">
    <source>
        <dbReference type="Proteomes" id="UP000752696"/>
    </source>
</evidence>
<feature type="non-terminal residue" evidence="1">
    <location>
        <position position="162"/>
    </location>
</feature>
<proteinExistence type="predicted"/>
<reference evidence="1" key="1">
    <citation type="submission" date="2020-07" db="EMBL/GenBank/DDBJ databases">
        <authorList>
            <person name="Nazaruddin N."/>
        </authorList>
    </citation>
    <scope>NUCLEOTIDE SEQUENCE</scope>
</reference>
<dbReference type="AlphaFoldDB" id="A0A6V7H967"/>
<accession>A0A6V7H967</accession>
<dbReference type="OrthoDB" id="10663599at2759"/>
<keyword evidence="2" id="KW-1185">Reference proteome</keyword>
<comment type="caution">
    <text evidence="1">The sequence shown here is derived from an EMBL/GenBank/DDBJ whole genome shotgun (WGS) entry which is preliminary data.</text>
</comment>
<dbReference type="Proteomes" id="UP000752696">
    <property type="component" value="Unassembled WGS sequence"/>
</dbReference>
<organism evidence="1 2">
    <name type="scientific">Heterotrigona itama</name>
    <dbReference type="NCBI Taxonomy" id="395501"/>
    <lineage>
        <taxon>Eukaryota</taxon>
        <taxon>Metazoa</taxon>
        <taxon>Ecdysozoa</taxon>
        <taxon>Arthropoda</taxon>
        <taxon>Hexapoda</taxon>
        <taxon>Insecta</taxon>
        <taxon>Pterygota</taxon>
        <taxon>Neoptera</taxon>
        <taxon>Endopterygota</taxon>
        <taxon>Hymenoptera</taxon>
        <taxon>Apocrita</taxon>
        <taxon>Aculeata</taxon>
        <taxon>Apoidea</taxon>
        <taxon>Anthophila</taxon>
        <taxon>Apidae</taxon>
        <taxon>Heterotrigona</taxon>
    </lineage>
</organism>
<evidence type="ECO:0000313" key="1">
    <source>
        <dbReference type="EMBL" id="CAD1476283.1"/>
    </source>
</evidence>
<name>A0A6V7H967_9HYME</name>
<dbReference type="EMBL" id="CAJDYZ010009202">
    <property type="protein sequence ID" value="CAD1476283.1"/>
    <property type="molecule type" value="Genomic_DNA"/>
</dbReference>
<sequence>MIVVIANDPVRHFALWHCLHPLVDQVFIVRRCRLVGQSGDEVEVEGEGAKVVVFNGQIVIGIRFCENEPRVRFRAIRVLVHQLPPAFQRFVRLVLIHRVNVVQAVVIVLRDVGSVRFRLVLQLRVLEHEVDRVDAETVDTAVHPEREHVLHLLNGRNTKKTT</sequence>
<protein>
    <submittedName>
        <fullName evidence="1">Uncharacterized protein</fullName>
    </submittedName>
</protein>